<organism evidence="2 3">
    <name type="scientific">Tetrahymena thermophila (strain SB210)</name>
    <dbReference type="NCBI Taxonomy" id="312017"/>
    <lineage>
        <taxon>Eukaryota</taxon>
        <taxon>Sar</taxon>
        <taxon>Alveolata</taxon>
        <taxon>Ciliophora</taxon>
        <taxon>Intramacronucleata</taxon>
        <taxon>Oligohymenophorea</taxon>
        <taxon>Hymenostomatida</taxon>
        <taxon>Tetrahymenina</taxon>
        <taxon>Tetrahymenidae</taxon>
        <taxon>Tetrahymena</taxon>
    </lineage>
</organism>
<dbReference type="RefSeq" id="XP_001023715.2">
    <property type="nucleotide sequence ID" value="XM_001023715.2"/>
</dbReference>
<proteinExistence type="predicted"/>
<protein>
    <submittedName>
        <fullName evidence="2">Transmembrane protein, putative</fullName>
    </submittedName>
</protein>
<dbReference type="AlphaFoldDB" id="Q246B3"/>
<keyword evidence="3" id="KW-1185">Reference proteome</keyword>
<dbReference type="InParanoid" id="Q246B3"/>
<dbReference type="EMBL" id="GG662474">
    <property type="protein sequence ID" value="EAS03470.2"/>
    <property type="molecule type" value="Genomic_DNA"/>
</dbReference>
<keyword evidence="1 2" id="KW-0812">Transmembrane</keyword>
<dbReference type="GeneID" id="7837383"/>
<evidence type="ECO:0000313" key="3">
    <source>
        <dbReference type="Proteomes" id="UP000009168"/>
    </source>
</evidence>
<sequence length="132" mass="15767">MIGSQELMNERGDQKKLESKNKLLFEQRTGYIKDYQHNLSSDLESYNNLELEASNVNNNNDVDIKFNPTTFFVIFVLQYITYLVYVVFIPFIVYKDNFINSDLAYLKEKTWAWICLWSYSIRLQQQNRVLNV</sequence>
<dbReference type="Proteomes" id="UP000009168">
    <property type="component" value="Unassembled WGS sequence"/>
</dbReference>
<dbReference type="HOGENOM" id="CLU_030474_0_0_1"/>
<name>Q246B3_TETTS</name>
<evidence type="ECO:0000256" key="1">
    <source>
        <dbReference type="SAM" id="Phobius"/>
    </source>
</evidence>
<feature type="transmembrane region" description="Helical" evidence="1">
    <location>
        <begin position="71"/>
        <end position="94"/>
    </location>
</feature>
<gene>
    <name evidence="2" type="ORF">TTHERM_00243860</name>
</gene>
<keyword evidence="1" id="KW-0472">Membrane</keyword>
<dbReference type="KEGG" id="tet:TTHERM_00243860"/>
<accession>Q246B3</accession>
<keyword evidence="1" id="KW-1133">Transmembrane helix</keyword>
<reference evidence="3" key="1">
    <citation type="journal article" date="2006" name="PLoS Biol.">
        <title>Macronuclear genome sequence of the ciliate Tetrahymena thermophila, a model eukaryote.</title>
        <authorList>
            <person name="Eisen J.A."/>
            <person name="Coyne R.S."/>
            <person name="Wu M."/>
            <person name="Wu D."/>
            <person name="Thiagarajan M."/>
            <person name="Wortman J.R."/>
            <person name="Badger J.H."/>
            <person name="Ren Q."/>
            <person name="Amedeo P."/>
            <person name="Jones K.M."/>
            <person name="Tallon L.J."/>
            <person name="Delcher A.L."/>
            <person name="Salzberg S.L."/>
            <person name="Silva J.C."/>
            <person name="Haas B.J."/>
            <person name="Majoros W.H."/>
            <person name="Farzad M."/>
            <person name="Carlton J.M."/>
            <person name="Smith R.K. Jr."/>
            <person name="Garg J."/>
            <person name="Pearlman R.E."/>
            <person name="Karrer K.M."/>
            <person name="Sun L."/>
            <person name="Manning G."/>
            <person name="Elde N.C."/>
            <person name="Turkewitz A.P."/>
            <person name="Asai D.J."/>
            <person name="Wilkes D.E."/>
            <person name="Wang Y."/>
            <person name="Cai H."/>
            <person name="Collins K."/>
            <person name="Stewart B.A."/>
            <person name="Lee S.R."/>
            <person name="Wilamowska K."/>
            <person name="Weinberg Z."/>
            <person name="Ruzzo W.L."/>
            <person name="Wloga D."/>
            <person name="Gaertig J."/>
            <person name="Frankel J."/>
            <person name="Tsao C.-C."/>
            <person name="Gorovsky M.A."/>
            <person name="Keeling P.J."/>
            <person name="Waller R.F."/>
            <person name="Patron N.J."/>
            <person name="Cherry J.M."/>
            <person name="Stover N.A."/>
            <person name="Krieger C.J."/>
            <person name="del Toro C."/>
            <person name="Ryder H.F."/>
            <person name="Williamson S.C."/>
            <person name="Barbeau R.A."/>
            <person name="Hamilton E.P."/>
            <person name="Orias E."/>
        </authorList>
    </citation>
    <scope>NUCLEOTIDE SEQUENCE [LARGE SCALE GENOMIC DNA]</scope>
    <source>
        <strain evidence="3">SB210</strain>
    </source>
</reference>
<evidence type="ECO:0000313" key="2">
    <source>
        <dbReference type="EMBL" id="EAS03470.2"/>
    </source>
</evidence>